<dbReference type="PANTHER" id="PTHR30619:SF1">
    <property type="entry name" value="RECOMBINATION PROTEIN 2"/>
    <property type="match status" value="1"/>
</dbReference>
<comment type="caution">
    <text evidence="2">The sequence shown here is derived from an EMBL/GenBank/DDBJ whole genome shotgun (WGS) entry which is preliminary data.</text>
</comment>
<dbReference type="EMBL" id="JAGKQQ010000001">
    <property type="protein sequence ID" value="MBP3956366.1"/>
    <property type="molecule type" value="Genomic_DNA"/>
</dbReference>
<dbReference type="PANTHER" id="PTHR30619">
    <property type="entry name" value="DNA INTERNALIZATION/COMPETENCE PROTEIN COMEC/REC2"/>
    <property type="match status" value="1"/>
</dbReference>
<evidence type="ECO:0000313" key="2">
    <source>
        <dbReference type="EMBL" id="MBP3956366.1"/>
    </source>
</evidence>
<accession>A0ABS5BRT4</accession>
<proteinExistence type="predicted"/>
<dbReference type="SUPFAM" id="SSF56281">
    <property type="entry name" value="Metallo-hydrolase/oxidoreductase"/>
    <property type="match status" value="1"/>
</dbReference>
<name>A0ABS5BRT4_9BACT</name>
<reference evidence="2 3" key="1">
    <citation type="submission" date="2021-04" db="EMBL/GenBank/DDBJ databases">
        <authorList>
            <person name="Ivanova A."/>
        </authorList>
    </citation>
    <scope>NUCLEOTIDE SEQUENCE [LARGE SCALE GENOMIC DNA]</scope>
    <source>
        <strain evidence="2 3">G18</strain>
    </source>
</reference>
<dbReference type="Gene3D" id="3.60.15.10">
    <property type="entry name" value="Ribonuclease Z/Hydroxyacylglutathione hydrolase-like"/>
    <property type="match status" value="1"/>
</dbReference>
<dbReference type="InterPro" id="IPR036866">
    <property type="entry name" value="RibonucZ/Hydroxyglut_hydro"/>
</dbReference>
<dbReference type="SMART" id="SM00849">
    <property type="entry name" value="Lactamase_B"/>
    <property type="match status" value="1"/>
</dbReference>
<gene>
    <name evidence="2" type="ORF">J8F10_13860</name>
</gene>
<dbReference type="InterPro" id="IPR052159">
    <property type="entry name" value="Competence_DNA_uptake"/>
</dbReference>
<protein>
    <submittedName>
        <fullName evidence="2">MBL fold metallo-hydrolase</fullName>
    </submittedName>
</protein>
<evidence type="ECO:0000313" key="3">
    <source>
        <dbReference type="Proteomes" id="UP000676565"/>
    </source>
</evidence>
<sequence length="344" mass="37538">MEVYFLDVGQGTCNVILLGNRRAIVIDTGRRAAELQRLLHHLSVDTLACLVLSHLDADHVGGAPAILTAFRNRIETICYPNDHRTVTTPVWHAIHSEIRGGYLTEQQLVRLECEGAPKTVWSSRGRVSAELKLFSPTFGQNQLAIRARDSNVASGVLVLKVGNHRVVFPGDSSLDQWHAIRDLRGSALPCDAIAVPHHAGTMWPSHWDDATIRGELQWLYTHAVCPKHAIVSVGTSNDEGHPRKEVIEELRGSGAIVICTQITKQCCKSTEKRRPALIPLILPGRSAVVKSRTTAGNSKDVGCAGTVVADITPTGFTIRRLTQHQNAVQVLATQPRCSPLCVPV</sequence>
<evidence type="ECO:0000259" key="1">
    <source>
        <dbReference type="SMART" id="SM00849"/>
    </source>
</evidence>
<dbReference type="Proteomes" id="UP000676565">
    <property type="component" value="Unassembled WGS sequence"/>
</dbReference>
<feature type="domain" description="Metallo-beta-lactamase" evidence="1">
    <location>
        <begin position="12"/>
        <end position="198"/>
    </location>
</feature>
<organism evidence="2 3">
    <name type="scientific">Gemmata palustris</name>
    <dbReference type="NCBI Taxonomy" id="2822762"/>
    <lineage>
        <taxon>Bacteria</taxon>
        <taxon>Pseudomonadati</taxon>
        <taxon>Planctomycetota</taxon>
        <taxon>Planctomycetia</taxon>
        <taxon>Gemmatales</taxon>
        <taxon>Gemmataceae</taxon>
        <taxon>Gemmata</taxon>
    </lineage>
</organism>
<keyword evidence="3" id="KW-1185">Reference proteome</keyword>
<dbReference type="InterPro" id="IPR001279">
    <property type="entry name" value="Metallo-B-lactamas"/>
</dbReference>
<dbReference type="Pfam" id="PF00753">
    <property type="entry name" value="Lactamase_B"/>
    <property type="match status" value="1"/>
</dbReference>
<dbReference type="RefSeq" id="WP_210654400.1">
    <property type="nucleotide sequence ID" value="NZ_JAGKQQ010000001.1"/>
</dbReference>